<feature type="active site" description="For RuvC-like nuclease domain" evidence="12">
    <location>
        <position position="11"/>
    </location>
</feature>
<feature type="binding site" evidence="12">
    <location>
        <position position="11"/>
    </location>
    <ligand>
        <name>Mg(2+)</name>
        <dbReference type="ChEBI" id="CHEBI:18420"/>
        <label>2</label>
    </ligand>
</feature>
<keyword evidence="3 12" id="KW-0479">Metal-binding</keyword>
<dbReference type="GO" id="GO:0046872">
    <property type="term" value="F:metal ion binding"/>
    <property type="evidence" value="ECO:0007669"/>
    <property type="project" value="UniProtKB-UniRule"/>
</dbReference>
<dbReference type="PROSITE" id="PS51749">
    <property type="entry name" value="HNH_CAS9"/>
    <property type="match status" value="1"/>
</dbReference>
<feature type="binding site" evidence="12">
    <location>
        <position position="11"/>
    </location>
    <ligand>
        <name>Mg(2+)</name>
        <dbReference type="ChEBI" id="CHEBI:18420"/>
        <label>1</label>
    </ligand>
</feature>
<keyword evidence="2 12" id="KW-0540">Nuclease</keyword>
<name>A0A379CB86_9PAST</name>
<keyword evidence="4 12" id="KW-0255">Endonuclease</keyword>
<comment type="cofactor">
    <cofactor evidence="1 12">
        <name>Mg(2+)</name>
        <dbReference type="ChEBI" id="CHEBI:18420"/>
    </cofactor>
</comment>
<dbReference type="InterPro" id="IPR028629">
    <property type="entry name" value="Cas9"/>
</dbReference>
<accession>A0A379CB86</accession>
<dbReference type="GO" id="GO:0043571">
    <property type="term" value="P:maintenance of CRISPR repeat elements"/>
    <property type="evidence" value="ECO:0007669"/>
    <property type="project" value="UniProtKB-UniRule"/>
</dbReference>
<dbReference type="EMBL" id="UGTA01000001">
    <property type="protein sequence ID" value="SUB59652.1"/>
    <property type="molecule type" value="Genomic_DNA"/>
</dbReference>
<dbReference type="GO" id="GO:0003723">
    <property type="term" value="F:RNA binding"/>
    <property type="evidence" value="ECO:0007669"/>
    <property type="project" value="UniProtKB-UniRule"/>
</dbReference>
<evidence type="ECO:0000256" key="2">
    <source>
        <dbReference type="ARBA" id="ARBA00022722"/>
    </source>
</evidence>
<dbReference type="EC" id="3.1.-.-" evidence="12"/>
<protein>
    <recommendedName>
        <fullName evidence="12">CRISPR-associated endonuclease Cas9</fullName>
        <ecNumber evidence="12">3.1.-.-</ecNumber>
    </recommendedName>
</protein>
<evidence type="ECO:0000256" key="11">
    <source>
        <dbReference type="ARBA" id="ARBA00046380"/>
    </source>
</evidence>
<feature type="active site" description="Proton acceptor for HNH nuclease domain" evidence="12">
    <location>
        <position position="587"/>
    </location>
</feature>
<dbReference type="Proteomes" id="UP000255417">
    <property type="component" value="Unassembled WGS sequence"/>
</dbReference>
<dbReference type="Pfam" id="PF18541">
    <property type="entry name" value="RuvC_III"/>
    <property type="match status" value="1"/>
</dbReference>
<feature type="binding site" evidence="12">
    <location>
        <position position="503"/>
    </location>
    <ligand>
        <name>Mg(2+)</name>
        <dbReference type="ChEBI" id="CHEBI:18420"/>
        <label>1</label>
    </ligand>
</feature>
<evidence type="ECO:0000313" key="15">
    <source>
        <dbReference type="Proteomes" id="UP000255417"/>
    </source>
</evidence>
<evidence type="ECO:0000256" key="9">
    <source>
        <dbReference type="ARBA" id="ARBA00023125"/>
    </source>
</evidence>
<evidence type="ECO:0000256" key="10">
    <source>
        <dbReference type="ARBA" id="ARBA00023211"/>
    </source>
</evidence>
<dbReference type="OrthoDB" id="9777169at2"/>
<comment type="similarity">
    <text evidence="12">Belongs to the CRISPR-associated Cas9 family.</text>
</comment>
<evidence type="ECO:0000256" key="8">
    <source>
        <dbReference type="ARBA" id="ARBA00023118"/>
    </source>
</evidence>
<keyword evidence="10" id="KW-0464">Manganese</keyword>
<dbReference type="InterPro" id="IPR036397">
    <property type="entry name" value="RNaseH_sf"/>
</dbReference>
<dbReference type="GO" id="GO:0016787">
    <property type="term" value="F:hydrolase activity"/>
    <property type="evidence" value="ECO:0007669"/>
    <property type="project" value="UniProtKB-KW"/>
</dbReference>
<keyword evidence="8 12" id="KW-0051">Antiviral defense</keyword>
<dbReference type="InterPro" id="IPR003615">
    <property type="entry name" value="HNH_nuc"/>
</dbReference>
<dbReference type="NCBIfam" id="TIGR01865">
    <property type="entry name" value="cas_Csn1"/>
    <property type="match status" value="1"/>
</dbReference>
<dbReference type="InterPro" id="IPR033114">
    <property type="entry name" value="HNH_CAS9"/>
</dbReference>
<proteinExistence type="inferred from homology"/>
<reference evidence="14 15" key="1">
    <citation type="submission" date="2018-06" db="EMBL/GenBank/DDBJ databases">
        <authorList>
            <consortium name="Pathogen Informatics"/>
            <person name="Doyle S."/>
        </authorList>
    </citation>
    <scope>NUCLEOTIDE SEQUENCE [LARGE SCALE GENOMIC DNA]</scope>
    <source>
        <strain evidence="14 15">NCTC12872</strain>
    </source>
</reference>
<keyword evidence="7 12" id="KW-0694">RNA-binding</keyword>
<keyword evidence="9 12" id="KW-0238">DNA-binding</keyword>
<dbReference type="InterPro" id="IPR041383">
    <property type="entry name" value="RuvC_III"/>
</dbReference>
<dbReference type="RefSeq" id="WP_115316112.1">
    <property type="nucleotide sequence ID" value="NZ_LWIF01000001.1"/>
</dbReference>
<keyword evidence="6 12" id="KW-0460">Magnesium</keyword>
<evidence type="ECO:0000256" key="4">
    <source>
        <dbReference type="ARBA" id="ARBA00022759"/>
    </source>
</evidence>
<dbReference type="AlphaFoldDB" id="A0A379CB86"/>
<gene>
    <name evidence="12" type="primary">cas9</name>
    <name evidence="14" type="ORF">NCTC12872_01656</name>
</gene>
<feature type="binding site" evidence="12">
    <location>
        <position position="507"/>
    </location>
    <ligand>
        <name>Mg(2+)</name>
        <dbReference type="ChEBI" id="CHEBI:18420"/>
        <label>1</label>
    </ligand>
</feature>
<feature type="binding site" evidence="12">
    <location>
        <position position="721"/>
    </location>
    <ligand>
        <name>Mg(2+)</name>
        <dbReference type="ChEBI" id="CHEBI:18420"/>
        <label>2</label>
    </ligand>
</feature>
<dbReference type="Pfam" id="PF13395">
    <property type="entry name" value="HNH_4"/>
    <property type="match status" value="1"/>
</dbReference>
<dbReference type="GO" id="GO:0004519">
    <property type="term" value="F:endonuclease activity"/>
    <property type="evidence" value="ECO:0007669"/>
    <property type="project" value="UniProtKB-UniRule"/>
</dbReference>
<dbReference type="GO" id="GO:0051607">
    <property type="term" value="P:defense response to virus"/>
    <property type="evidence" value="ECO:0007669"/>
    <property type="project" value="UniProtKB-UniRule"/>
</dbReference>
<sequence length="1059" mass="122445">MSTMSYILGLDLGVASVGWSVIEIDENEMPIRLVDLGVRTFEKAEVPKTGESLAKSRREARSIRRLIARRVRRLLLAKKALLEEGILTQNDFLTKSIIKDLPINAWELRAKGLDHKLTSKEWATVLLHLVKHRGYLSQRKNESDTADKQLGALLSGVKENHTLLQENKYRTPAELAICKFEKEEGHIRNQNGEYIHTFDRLDLQAELHLLFEKQRQFNNPYASAKLEEKMDYLLMYQKPALSGEAILKMLGKCSFETQEYKCAKNTYSAERFIWLTKLNNLRILTQGSERGLTESERALLLNQPYQKAKLTYTQVRNILELSESEIFKGLRYGNVEDKKMIEKETLMELKAFHQIRKVLEKANLKTEWQGLATKPELLDEIGTIFSLYKTDADITAQLQDKISAPILNALLSGINFDKFINLSLVALSKILPLMEQGQRYDEACTSIYGDHYGVKTKEEHLFLPSIDKDEIRNPVVLRCLSQTRKIINAVIRLYGSPARIHIETGREVGKSFKERQKIEKNQLENKAKKERAIKEFKDLFPYFIGEPKSKDILKMRLYNEQQGKCLYSGKTIDINRLLEKGYVEIDHALPFSRTWDDSFNNKVLVLANENQNKANQTPYEWFDGKNNTTKWQQFVALVWGSHFNYHKKQHLLLKNLPEGFMKRNLNDTRYVARYLMNFINDHIQLTGKGKRRVFASNGQITALLRARWGLMKVRGDNDRHHALDAIVVACTTPSMQNKITDFVRSKEMNIFSGEFIDRNTGEIKQIHFPEPWNYFRNEVMIRVFSHDPLLELEQQLPSRPEARHQYVTPLFVSRMPTRKMTGQGHLETIKSAKRLAENESVQRIALTSLKLNTLENMANKDKEKALYQALKERLEQFNNDPVKAFAEPFYKKGGQQVKKIRVKQIQKTGVIVHQGNGVADNASMVRVDVFEKANKFYLVPIYTWQVAKGILPNKAAIANKNEDEWQEMDESFTFKFSIHPNDLIKVTTKKEVYFGYYVAMDRHTAAINIREPDLERSKGKDGLHRGIGVKTALSFEKYDIDPLGKNIRPCQPKARQPIR</sequence>
<evidence type="ECO:0000256" key="1">
    <source>
        <dbReference type="ARBA" id="ARBA00001946"/>
    </source>
</evidence>
<evidence type="ECO:0000313" key="14">
    <source>
        <dbReference type="EMBL" id="SUB59652.1"/>
    </source>
</evidence>
<keyword evidence="5 12" id="KW-0378">Hydrolase</keyword>
<keyword evidence="15" id="KW-1185">Reference proteome</keyword>
<organism evidence="14 15">
    <name type="scientific">Phocoenobacter uteri</name>
    <dbReference type="NCBI Taxonomy" id="146806"/>
    <lineage>
        <taxon>Bacteria</taxon>
        <taxon>Pseudomonadati</taxon>
        <taxon>Pseudomonadota</taxon>
        <taxon>Gammaproteobacteria</taxon>
        <taxon>Pasteurellales</taxon>
        <taxon>Pasteurellaceae</taxon>
        <taxon>Phocoenobacter</taxon>
    </lineage>
</organism>
<feature type="binding site" evidence="12">
    <location>
        <position position="507"/>
    </location>
    <ligand>
        <name>Mg(2+)</name>
        <dbReference type="ChEBI" id="CHEBI:18420"/>
        <label>2</label>
    </ligand>
</feature>
<evidence type="ECO:0000256" key="5">
    <source>
        <dbReference type="ARBA" id="ARBA00022801"/>
    </source>
</evidence>
<feature type="domain" description="HNH Cas9-type" evidence="13">
    <location>
        <begin position="511"/>
        <end position="665"/>
    </location>
</feature>
<evidence type="ECO:0000256" key="6">
    <source>
        <dbReference type="ARBA" id="ARBA00022842"/>
    </source>
</evidence>
<dbReference type="HAMAP" id="MF_01480">
    <property type="entry name" value="Cas9"/>
    <property type="match status" value="1"/>
</dbReference>
<comment type="subunit">
    <text evidence="11 12">Monomer. Binds crRNA and tracrRNA.</text>
</comment>
<dbReference type="CDD" id="cd09643">
    <property type="entry name" value="Csn1"/>
    <property type="match status" value="1"/>
</dbReference>
<evidence type="ECO:0000259" key="13">
    <source>
        <dbReference type="PROSITE" id="PS51749"/>
    </source>
</evidence>
<dbReference type="SMR" id="A0A379CB86"/>
<dbReference type="Gene3D" id="3.30.420.10">
    <property type="entry name" value="Ribonuclease H-like superfamily/Ribonuclease H"/>
    <property type="match status" value="3"/>
</dbReference>
<dbReference type="GO" id="GO:0003677">
    <property type="term" value="F:DNA binding"/>
    <property type="evidence" value="ECO:0007669"/>
    <property type="project" value="UniProtKB-UniRule"/>
</dbReference>
<comment type="function">
    <text evidence="12">CRISPR (clustered regularly interspaced short palindromic repeat) is an adaptive immune system that provides protection against mobile genetic elements (viruses, transposable elements and conjugative plasmids). CRISPR clusters contain spacers, sequences complementary to antecedent mobile elements, and target invading nucleic acids. CRISPR clusters are transcribed and processed into CRISPR RNA (crRNA). In type II CRISPR systems correct processing of pre-crRNA requires a trans-encoded small RNA (tracrRNA), endogenous ribonuclease 3 (rnc) and this protein. The tracrRNA serves as a guide for ribonuclease 3-aided processing of pre-crRNA. Subsequently Cas9/crRNA/tracrRNA endonucleolytically cleaves linear or circular dsDNA target complementary to the spacer; Cas9 is inactive in the absence of the 2 guide RNAs (gRNA). Cas9 recognizes the protospacer adjacent motif (PAM) in the CRISPR repeat sequences to help distinguish self versus nonself, as targets within the bacterial CRISPR locus do not have PAMs. PAM recognition is also required for catalytic activity.</text>
</comment>
<evidence type="ECO:0000256" key="12">
    <source>
        <dbReference type="HAMAP-Rule" id="MF_01480"/>
    </source>
</evidence>
<evidence type="ECO:0000256" key="7">
    <source>
        <dbReference type="ARBA" id="ARBA00022884"/>
    </source>
</evidence>
<evidence type="ECO:0000256" key="3">
    <source>
        <dbReference type="ARBA" id="ARBA00022723"/>
    </source>
</evidence>
<comment type="domain">
    <text evidence="12">Has 2 endonuclease domains. The discontinuous RuvC-like domain cleaves the target DNA noncomplementary to crRNA while the HNH nuclease domain cleaves the target DNA complementary to crRNA.</text>
</comment>